<keyword evidence="1" id="KW-0808">Transferase</keyword>
<dbReference type="Gene3D" id="3.40.630.30">
    <property type="match status" value="1"/>
</dbReference>
<reference evidence="4 5" key="1">
    <citation type="submission" date="2015-01" db="EMBL/GenBank/DDBJ databases">
        <title>Paenibacillus swuensis/DY6/whole genome sequencing.</title>
        <authorList>
            <person name="Kim M.K."/>
            <person name="Srinivasan S."/>
            <person name="Lee J.-J."/>
        </authorList>
    </citation>
    <scope>NUCLEOTIDE SEQUENCE [LARGE SCALE GENOMIC DNA]</scope>
    <source>
        <strain evidence="4 5">DY6</strain>
    </source>
</reference>
<gene>
    <name evidence="4" type="ORF">SY83_14300</name>
</gene>
<evidence type="ECO:0000259" key="3">
    <source>
        <dbReference type="PROSITE" id="PS51186"/>
    </source>
</evidence>
<name>A0A172TKE5_9BACL</name>
<feature type="domain" description="N-acetyltransferase" evidence="3">
    <location>
        <begin position="7"/>
        <end position="171"/>
    </location>
</feature>
<organism evidence="4 5">
    <name type="scientific">Paenibacillus swuensis</name>
    <dbReference type="NCBI Taxonomy" id="1178515"/>
    <lineage>
        <taxon>Bacteria</taxon>
        <taxon>Bacillati</taxon>
        <taxon>Bacillota</taxon>
        <taxon>Bacilli</taxon>
        <taxon>Bacillales</taxon>
        <taxon>Paenibacillaceae</taxon>
        <taxon>Paenibacillus</taxon>
    </lineage>
</organism>
<dbReference type="GO" id="GO:0016747">
    <property type="term" value="F:acyltransferase activity, transferring groups other than amino-acyl groups"/>
    <property type="evidence" value="ECO:0007669"/>
    <property type="project" value="InterPro"/>
</dbReference>
<dbReference type="KEGG" id="pswu:SY83_14300"/>
<dbReference type="CDD" id="cd04301">
    <property type="entry name" value="NAT_SF"/>
    <property type="match status" value="1"/>
</dbReference>
<dbReference type="PANTHER" id="PTHR43877">
    <property type="entry name" value="AMINOALKYLPHOSPHONATE N-ACETYLTRANSFERASE-RELATED-RELATED"/>
    <property type="match status" value="1"/>
</dbReference>
<dbReference type="EMBL" id="CP011388">
    <property type="protein sequence ID" value="ANE47243.1"/>
    <property type="molecule type" value="Genomic_DNA"/>
</dbReference>
<dbReference type="Pfam" id="PF00583">
    <property type="entry name" value="Acetyltransf_1"/>
    <property type="match status" value="1"/>
</dbReference>
<evidence type="ECO:0000313" key="4">
    <source>
        <dbReference type="EMBL" id="ANE47243.1"/>
    </source>
</evidence>
<dbReference type="PROSITE" id="PS51186">
    <property type="entry name" value="GNAT"/>
    <property type="match status" value="1"/>
</dbReference>
<dbReference type="InterPro" id="IPR000182">
    <property type="entry name" value="GNAT_dom"/>
</dbReference>
<accession>A0A172TKE5</accession>
<keyword evidence="5" id="KW-1185">Reference proteome</keyword>
<dbReference type="AlphaFoldDB" id="A0A172TKE5"/>
<dbReference type="PANTHER" id="PTHR43877:SF1">
    <property type="entry name" value="ACETYLTRANSFERASE"/>
    <property type="match status" value="1"/>
</dbReference>
<sequence>MKGGISVEIRILTPADAEAFWPLRLRALKEHPTAFLTSYEENKDIRPEDMAQRLEQTDSNVVIGTLDTAGDLVGIVGCIREPRPKINHRAVIWGMYVSSEAQSGGIGFRLLSEAIRQVRLWEGVTQMQLSVILPNPAAQRLYDRLGFTPYGIHAKALQYHGVMYDEELRLLEL</sequence>
<keyword evidence="2" id="KW-0012">Acyltransferase</keyword>
<evidence type="ECO:0000256" key="2">
    <source>
        <dbReference type="ARBA" id="ARBA00023315"/>
    </source>
</evidence>
<protein>
    <recommendedName>
        <fullName evidence="3">N-acetyltransferase domain-containing protein</fullName>
    </recommendedName>
</protein>
<dbReference type="InterPro" id="IPR016181">
    <property type="entry name" value="Acyl_CoA_acyltransferase"/>
</dbReference>
<proteinExistence type="predicted"/>
<evidence type="ECO:0000256" key="1">
    <source>
        <dbReference type="ARBA" id="ARBA00022679"/>
    </source>
</evidence>
<dbReference type="STRING" id="1178515.SY83_14300"/>
<dbReference type="InterPro" id="IPR050832">
    <property type="entry name" value="Bact_Acetyltransf"/>
</dbReference>
<evidence type="ECO:0000313" key="5">
    <source>
        <dbReference type="Proteomes" id="UP000076927"/>
    </source>
</evidence>
<dbReference type="SUPFAM" id="SSF55729">
    <property type="entry name" value="Acyl-CoA N-acyltransferases (Nat)"/>
    <property type="match status" value="1"/>
</dbReference>
<dbReference type="Proteomes" id="UP000076927">
    <property type="component" value="Chromosome"/>
</dbReference>
<dbReference type="PATRIC" id="fig|1178515.4.peg.2871"/>